<evidence type="ECO:0000256" key="2">
    <source>
        <dbReference type="SAM" id="MobiDB-lite"/>
    </source>
</evidence>
<evidence type="ECO:0000256" key="1">
    <source>
        <dbReference type="ARBA" id="ARBA00008775"/>
    </source>
</evidence>
<dbReference type="EMBL" id="CP019640">
    <property type="protein sequence ID" value="AQQ54904.1"/>
    <property type="molecule type" value="Genomic_DNA"/>
</dbReference>
<dbReference type="Proteomes" id="UP000188184">
    <property type="component" value="Chromosome"/>
</dbReference>
<dbReference type="KEGG" id="pmar:B0X71_18550"/>
<reference evidence="4 5" key="1">
    <citation type="submission" date="2017-02" db="EMBL/GenBank/DDBJ databases">
        <title>The complete genomic sequence of a novel cold adapted crude oil-degrading bacterium Planococcus qaidamina Y42.</title>
        <authorList>
            <person name="Yang R."/>
        </authorList>
    </citation>
    <scope>NUCLEOTIDE SEQUENCE [LARGE SCALE GENOMIC DNA]</scope>
    <source>
        <strain evidence="4 5">Y42</strain>
    </source>
</reference>
<dbReference type="InterPro" id="IPR003325">
    <property type="entry name" value="TerD"/>
</dbReference>
<feature type="domain" description="TerD" evidence="3">
    <location>
        <begin position="20"/>
        <end position="168"/>
    </location>
</feature>
<dbReference type="RefSeq" id="WP_077590809.1">
    <property type="nucleotide sequence ID" value="NZ_CP019640.1"/>
</dbReference>
<evidence type="ECO:0000259" key="3">
    <source>
        <dbReference type="Pfam" id="PF02342"/>
    </source>
</evidence>
<proteinExistence type="inferred from homology"/>
<dbReference type="PANTHER" id="PTHR32097:SF4">
    <property type="entry name" value="GENERAL STRESS PROTEIN 16U"/>
    <property type="match status" value="1"/>
</dbReference>
<gene>
    <name evidence="4" type="ORF">B0X71_18550</name>
</gene>
<dbReference type="Gene3D" id="2.60.60.30">
    <property type="entry name" value="sav2460 like domains"/>
    <property type="match status" value="2"/>
</dbReference>
<keyword evidence="5" id="KW-1185">Reference proteome</keyword>
<organism evidence="4 5">
    <name type="scientific">Planococcus lenghuensis</name>
    <dbReference type="NCBI Taxonomy" id="2213202"/>
    <lineage>
        <taxon>Bacteria</taxon>
        <taxon>Bacillati</taxon>
        <taxon>Bacillota</taxon>
        <taxon>Bacilli</taxon>
        <taxon>Bacillales</taxon>
        <taxon>Caryophanaceae</taxon>
        <taxon>Planococcus</taxon>
    </lineage>
</organism>
<sequence length="415" mass="44989">MNQLLQMGANTVLNSPKGNVTVSYEISNTIDISLTAFLLTDLEKVQGDSGIIFYNQPKSSSGAATLMPAAKVGNTRVHKIDFDLSKVPQGITKIAITLTEDNNTGFSNVKNLKAEIRTDDISIQLTPSDFTKENGIVVLELYLRNGQTKAKSIWRGFDSGLEGLCKNYGVEINSDEEQKPSSPKAVAEQAPKEPKKIPPVPENKSSQNALSSVNLEKVKGNINLSKGQKPIIIDKTPEITATVSWKTGTDYDIYALVYTKNGKQVDIAMFGATGTPPLSRFGNGAVEHMGDVARNSGSVKTEVIKIRLTNDILAVVPVVYSAQSNGTGSFYRYKVSMSIDNHSGTSVTISSKNANNNDRIYTCVPGILQNTQDGVIISPIELYSKPNSEYRPKLKLGSSNMVEVVMDAGPKNDYK</sequence>
<protein>
    <submittedName>
        <fullName evidence="4">Tellurium resistance protein</fullName>
    </submittedName>
</protein>
<accession>A0A1Q2L3F8</accession>
<dbReference type="CDD" id="cd06974">
    <property type="entry name" value="TerD_like"/>
    <property type="match status" value="2"/>
</dbReference>
<name>A0A1Q2L3F8_9BACL</name>
<comment type="similarity">
    <text evidence="1">Belongs to the CAPAB/TerDEXZ family.</text>
</comment>
<dbReference type="OrthoDB" id="5756874at2"/>
<dbReference type="InterPro" id="IPR051324">
    <property type="entry name" value="Stress/Tellurium_Resist"/>
</dbReference>
<dbReference type="Pfam" id="PF02342">
    <property type="entry name" value="TerD"/>
    <property type="match status" value="1"/>
</dbReference>
<dbReference type="PANTHER" id="PTHR32097">
    <property type="entry name" value="CAMP-BINDING PROTEIN 1-RELATED"/>
    <property type="match status" value="1"/>
</dbReference>
<evidence type="ECO:0000313" key="5">
    <source>
        <dbReference type="Proteomes" id="UP000188184"/>
    </source>
</evidence>
<dbReference type="AlphaFoldDB" id="A0A1Q2L3F8"/>
<feature type="region of interest" description="Disordered" evidence="2">
    <location>
        <begin position="172"/>
        <end position="211"/>
    </location>
</feature>
<evidence type="ECO:0000313" key="4">
    <source>
        <dbReference type="EMBL" id="AQQ54904.1"/>
    </source>
</evidence>